<dbReference type="InterPro" id="IPR012292">
    <property type="entry name" value="Globin/Proto"/>
</dbReference>
<evidence type="ECO:0000256" key="9">
    <source>
        <dbReference type="ARBA" id="ARBA00034496"/>
    </source>
</evidence>
<reference evidence="13 14" key="1">
    <citation type="submission" date="2019-09" db="EMBL/GenBank/DDBJ databases">
        <title>Actinomadura physcomitrii sp. nov., a novel actinomycete isolated from moss [Physcomitrium sphaericum (Ludw) Fuernr].</title>
        <authorList>
            <person name="Zhuang X."/>
            <person name="Liu C."/>
        </authorList>
    </citation>
    <scope>NUCLEOTIDE SEQUENCE [LARGE SCALE GENOMIC DNA]</scope>
    <source>
        <strain evidence="13 14">HMC1</strain>
    </source>
</reference>
<organism evidence="13 14">
    <name type="scientific">Actinomadura rudentiformis</name>
    <dbReference type="NCBI Taxonomy" id="359158"/>
    <lineage>
        <taxon>Bacteria</taxon>
        <taxon>Bacillati</taxon>
        <taxon>Actinomycetota</taxon>
        <taxon>Actinomycetes</taxon>
        <taxon>Streptosporangiales</taxon>
        <taxon>Thermomonosporaceae</taxon>
        <taxon>Actinomadura</taxon>
    </lineage>
</organism>
<dbReference type="FunFam" id="1.10.490.10:FF:000004">
    <property type="entry name" value="Group 2 hemoglobin yjbI"/>
    <property type="match status" value="1"/>
</dbReference>
<dbReference type="EMBL" id="WBMT01000009">
    <property type="protein sequence ID" value="KAB2347455.1"/>
    <property type="molecule type" value="Genomic_DNA"/>
</dbReference>
<dbReference type="InterPro" id="IPR009050">
    <property type="entry name" value="Globin-like_sf"/>
</dbReference>
<dbReference type="SUPFAM" id="SSF46458">
    <property type="entry name" value="Globin-like"/>
    <property type="match status" value="1"/>
</dbReference>
<keyword evidence="14" id="KW-1185">Reference proteome</keyword>
<evidence type="ECO:0000256" key="7">
    <source>
        <dbReference type="ARBA" id="ARBA00023004"/>
    </source>
</evidence>
<keyword evidence="8" id="KW-0379">Hydroxylation</keyword>
<evidence type="ECO:0000256" key="11">
    <source>
        <dbReference type="ARBA" id="ARBA00077601"/>
    </source>
</evidence>
<dbReference type="PANTHER" id="PTHR47366:SF1">
    <property type="entry name" value="TWO-ON-TWO HEMOGLOBIN-3"/>
    <property type="match status" value="1"/>
</dbReference>
<evidence type="ECO:0000256" key="2">
    <source>
        <dbReference type="ARBA" id="ARBA00011193"/>
    </source>
</evidence>
<dbReference type="Proteomes" id="UP000468735">
    <property type="component" value="Unassembled WGS sequence"/>
</dbReference>
<evidence type="ECO:0000256" key="12">
    <source>
        <dbReference type="ARBA" id="ARBA00080045"/>
    </source>
</evidence>
<proteinExistence type="inferred from homology"/>
<keyword evidence="6" id="KW-0479">Metal-binding</keyword>
<dbReference type="PROSITE" id="PS01213">
    <property type="entry name" value="GLOBIN_FAM_2"/>
    <property type="match status" value="1"/>
</dbReference>
<dbReference type="GO" id="GO:0020037">
    <property type="term" value="F:heme binding"/>
    <property type="evidence" value="ECO:0007669"/>
    <property type="project" value="InterPro"/>
</dbReference>
<keyword evidence="7" id="KW-0408">Iron</keyword>
<evidence type="ECO:0000256" key="4">
    <source>
        <dbReference type="ARBA" id="ARBA00022617"/>
    </source>
</evidence>
<dbReference type="PANTHER" id="PTHR47366">
    <property type="entry name" value="TWO-ON-TWO HEMOGLOBIN-3"/>
    <property type="match status" value="1"/>
</dbReference>
<keyword evidence="5" id="KW-0561">Oxygen transport</keyword>
<dbReference type="InterPro" id="IPR001486">
    <property type="entry name" value="Hemoglobin_trunc"/>
</dbReference>
<evidence type="ECO:0000313" key="13">
    <source>
        <dbReference type="EMBL" id="KAB2347455.1"/>
    </source>
</evidence>
<dbReference type="InterPro" id="IPR044203">
    <property type="entry name" value="GlbO/GLB3-like"/>
</dbReference>
<comment type="similarity">
    <text evidence="9">Belongs to the truncated hemoglobin family. Group II subfamily.</text>
</comment>
<comment type="subunit">
    <text evidence="2">Homododecamer.</text>
</comment>
<dbReference type="RefSeq" id="WP_151562317.1">
    <property type="nucleotide sequence ID" value="NZ_WBMT01000009.1"/>
</dbReference>
<dbReference type="AlphaFoldDB" id="A0A6H9YK97"/>
<dbReference type="Gene3D" id="1.10.490.10">
    <property type="entry name" value="Globins"/>
    <property type="match status" value="1"/>
</dbReference>
<keyword evidence="3" id="KW-0813">Transport</keyword>
<evidence type="ECO:0000313" key="14">
    <source>
        <dbReference type="Proteomes" id="UP000468735"/>
    </source>
</evidence>
<comment type="cofactor">
    <cofactor evidence="1">
        <name>heme</name>
        <dbReference type="ChEBI" id="CHEBI:30413"/>
    </cofactor>
</comment>
<accession>A0A6H9YK97</accession>
<dbReference type="GO" id="GO:0019825">
    <property type="term" value="F:oxygen binding"/>
    <property type="evidence" value="ECO:0007669"/>
    <property type="project" value="InterPro"/>
</dbReference>
<name>A0A6H9YK97_9ACTN</name>
<evidence type="ECO:0000256" key="8">
    <source>
        <dbReference type="ARBA" id="ARBA00023278"/>
    </source>
</evidence>
<comment type="caution">
    <text evidence="13">The sequence shown here is derived from an EMBL/GenBank/DDBJ whole genome shotgun (WGS) entry which is preliminary data.</text>
</comment>
<dbReference type="GO" id="GO:0046872">
    <property type="term" value="F:metal ion binding"/>
    <property type="evidence" value="ECO:0007669"/>
    <property type="project" value="UniProtKB-KW"/>
</dbReference>
<evidence type="ECO:0000256" key="10">
    <source>
        <dbReference type="ARBA" id="ARBA00072901"/>
    </source>
</evidence>
<dbReference type="Pfam" id="PF01152">
    <property type="entry name" value="Bac_globin"/>
    <property type="match status" value="1"/>
</dbReference>
<evidence type="ECO:0000256" key="3">
    <source>
        <dbReference type="ARBA" id="ARBA00022448"/>
    </source>
</evidence>
<evidence type="ECO:0000256" key="6">
    <source>
        <dbReference type="ARBA" id="ARBA00022723"/>
    </source>
</evidence>
<gene>
    <name evidence="13" type="ORF">F8566_20880</name>
</gene>
<sequence>MTQQVTFYEAVGGEETFRRLVHRFYQGVADDPLLRPLYPEEDLGPAEDRLRLFLIQYWGGPNTYSSQRGHPRLRMRHAPFVIGEAERDAWLRHMRDAVDELELPEELDTMLWNYLTMAAQSMVNAHT</sequence>
<dbReference type="CDD" id="cd14771">
    <property type="entry name" value="TrHb2_Mt-trHbO-like_O"/>
    <property type="match status" value="1"/>
</dbReference>
<dbReference type="InterPro" id="IPR019795">
    <property type="entry name" value="Globin_bac-like_CS"/>
</dbReference>
<dbReference type="GO" id="GO:0005344">
    <property type="term" value="F:oxygen carrier activity"/>
    <property type="evidence" value="ECO:0007669"/>
    <property type="project" value="UniProtKB-KW"/>
</dbReference>
<protein>
    <recommendedName>
        <fullName evidence="10">Group 2 truncated hemoglobin GlbO</fullName>
    </recommendedName>
    <alternativeName>
        <fullName evidence="12">Hemoglobin-like protein HbO</fullName>
    </alternativeName>
    <alternativeName>
        <fullName evidence="11">Truncated hemoglobin</fullName>
    </alternativeName>
</protein>
<keyword evidence="4" id="KW-0349">Heme</keyword>
<evidence type="ECO:0000256" key="1">
    <source>
        <dbReference type="ARBA" id="ARBA00001971"/>
    </source>
</evidence>
<dbReference type="OrthoDB" id="9790913at2"/>
<evidence type="ECO:0000256" key="5">
    <source>
        <dbReference type="ARBA" id="ARBA00022621"/>
    </source>
</evidence>